<evidence type="ECO:0000256" key="1">
    <source>
        <dbReference type="SAM" id="MobiDB-lite"/>
    </source>
</evidence>
<feature type="region of interest" description="Disordered" evidence="1">
    <location>
        <begin position="339"/>
        <end position="510"/>
    </location>
</feature>
<feature type="region of interest" description="Disordered" evidence="1">
    <location>
        <begin position="1"/>
        <end position="269"/>
    </location>
</feature>
<evidence type="ECO:0000313" key="3">
    <source>
        <dbReference type="Proteomes" id="UP001221757"/>
    </source>
</evidence>
<feature type="compositionally biased region" description="Low complexity" evidence="1">
    <location>
        <begin position="105"/>
        <end position="115"/>
    </location>
</feature>
<protein>
    <submittedName>
        <fullName evidence="2">Uncharacterized protein</fullName>
    </submittedName>
</protein>
<feature type="compositionally biased region" description="Polar residues" evidence="1">
    <location>
        <begin position="66"/>
        <end position="82"/>
    </location>
</feature>
<dbReference type="AlphaFoldDB" id="A0AAD7E096"/>
<feature type="compositionally biased region" description="Basic and acidic residues" evidence="1">
    <location>
        <begin position="436"/>
        <end position="445"/>
    </location>
</feature>
<gene>
    <name evidence="2" type="ORF">B0H17DRAFT_1127442</name>
</gene>
<comment type="caution">
    <text evidence="2">The sequence shown here is derived from an EMBL/GenBank/DDBJ whole genome shotgun (WGS) entry which is preliminary data.</text>
</comment>
<sequence>MAPKNSKASVGSTITDYFSRSSRVSSSLPSSSQTLSQPPLKQRLPPRPDQEVISVSSTSHITVSSGTRSIITVASSSRTRPSGSYDPMESVSSRGATRAAHYHVAPAAKSSSAKQPAKHSTASKSSFKRKAKLDSDSEIEQIEAVAYIPRSPARARASAPVPPKPTPFSEKENLTHQLPQANPSRKKPRISSPEPRLPSPEPPVALSDPGELVPSSQSDEQDELILRRPAARDPMAVMQEVDRWRNEARSPVSLPMSEPEDVEMSPPEVTHEDVVVVEEAPRAVFTPEPSPEPQQQPMLLTPQQPRLLPSLPVTPVALTEASKTAKIIADIKARAYADALSSPENSPLGELKELEESSDEEEDPFSGFTRKDGPFSSPLSPVPTARYTLRDRGASSAASTSRKSPSPSSSRPFRAPPPRPAPKKVAPADPLGALLNEKRRADKGGKGGVAFQLAEAAMRAESPLSEESDEGKPEDWTDEAAALAAVKRHGHAWDTSSPGPSSSDGDEVSLNDEDRCRLLGDKRGKAVVGILASDRAKREAAKGKQKVLGVPLWEVDATPMDTDLAIPSLPGYLCGQPVLALFKSIVESGDLAQAALLLDSGIFATSNLLEHEDTVLYFCDLALSPRDTLLTTPAFRTLSQIWNSPSVRAPGMPFRAMHSTLMRLGAKQAVMDANEWVTAPGVHREPIQSSERDGVLFRLVRLLTISTLSAQQKPSEVPNFVMALLLVGMDPSSSAELQREIMIAVDVLCQSVAPTTDISTEIETTICNKLVKFASDLQPINKAQLVTLLAGGTGRSARIARWVAHAVLTRSMPISVEKYSDLPPLTSLLEFALAPEIAEVDPEARIRGVFDLHNDTDYTDLGFYVRVLAVAISNVQGYVLEEARAPAAPPTPGSPGKPSTEKPDTLLMTVRNAIENLHSRIVDTRAAHLDRSRAKGALKQLSMRIYYQQEAASRNRRGNKSRPIQQYFAKPK</sequence>
<feature type="compositionally biased region" description="Low complexity" evidence="1">
    <location>
        <begin position="394"/>
        <end position="413"/>
    </location>
</feature>
<accession>A0AAD7E096</accession>
<keyword evidence="3" id="KW-1185">Reference proteome</keyword>
<evidence type="ECO:0000313" key="2">
    <source>
        <dbReference type="EMBL" id="KAJ7703109.1"/>
    </source>
</evidence>
<feature type="compositionally biased region" description="Low complexity" evidence="1">
    <location>
        <begin position="149"/>
        <end position="159"/>
    </location>
</feature>
<feature type="compositionally biased region" description="Low complexity" evidence="1">
    <location>
        <begin position="52"/>
        <end position="65"/>
    </location>
</feature>
<name>A0AAD7E096_MYCRO</name>
<feature type="compositionally biased region" description="Polar residues" evidence="1">
    <location>
        <begin position="1"/>
        <end position="18"/>
    </location>
</feature>
<dbReference type="Proteomes" id="UP001221757">
    <property type="component" value="Unassembled WGS sequence"/>
</dbReference>
<feature type="compositionally biased region" description="Low complexity" evidence="1">
    <location>
        <begin position="19"/>
        <end position="43"/>
    </location>
</feature>
<organism evidence="2 3">
    <name type="scientific">Mycena rosella</name>
    <name type="common">Pink bonnet</name>
    <name type="synonym">Agaricus rosellus</name>
    <dbReference type="NCBI Taxonomy" id="1033263"/>
    <lineage>
        <taxon>Eukaryota</taxon>
        <taxon>Fungi</taxon>
        <taxon>Dikarya</taxon>
        <taxon>Basidiomycota</taxon>
        <taxon>Agaricomycotina</taxon>
        <taxon>Agaricomycetes</taxon>
        <taxon>Agaricomycetidae</taxon>
        <taxon>Agaricales</taxon>
        <taxon>Marasmiineae</taxon>
        <taxon>Mycenaceae</taxon>
        <taxon>Mycena</taxon>
    </lineage>
</organism>
<dbReference type="EMBL" id="JARKIE010000013">
    <property type="protein sequence ID" value="KAJ7703109.1"/>
    <property type="molecule type" value="Genomic_DNA"/>
</dbReference>
<proteinExistence type="predicted"/>
<feature type="region of interest" description="Disordered" evidence="1">
    <location>
        <begin position="950"/>
        <end position="972"/>
    </location>
</feature>
<reference evidence="2" key="1">
    <citation type="submission" date="2023-03" db="EMBL/GenBank/DDBJ databases">
        <title>Massive genome expansion in bonnet fungi (Mycena s.s.) driven by repeated elements and novel gene families across ecological guilds.</title>
        <authorList>
            <consortium name="Lawrence Berkeley National Laboratory"/>
            <person name="Harder C.B."/>
            <person name="Miyauchi S."/>
            <person name="Viragh M."/>
            <person name="Kuo A."/>
            <person name="Thoen E."/>
            <person name="Andreopoulos B."/>
            <person name="Lu D."/>
            <person name="Skrede I."/>
            <person name="Drula E."/>
            <person name="Henrissat B."/>
            <person name="Morin E."/>
            <person name="Kohler A."/>
            <person name="Barry K."/>
            <person name="LaButti K."/>
            <person name="Morin E."/>
            <person name="Salamov A."/>
            <person name="Lipzen A."/>
            <person name="Mereny Z."/>
            <person name="Hegedus B."/>
            <person name="Baldrian P."/>
            <person name="Stursova M."/>
            <person name="Weitz H."/>
            <person name="Taylor A."/>
            <person name="Grigoriev I.V."/>
            <person name="Nagy L.G."/>
            <person name="Martin F."/>
            <person name="Kauserud H."/>
        </authorList>
    </citation>
    <scope>NUCLEOTIDE SEQUENCE</scope>
    <source>
        <strain evidence="2">CBHHK067</strain>
    </source>
</reference>